<dbReference type="OrthoDB" id="288532at2"/>
<evidence type="ECO:0000313" key="2">
    <source>
        <dbReference type="Proteomes" id="UP000236959"/>
    </source>
</evidence>
<gene>
    <name evidence="1" type="ORF">CLV41_101201</name>
</gene>
<dbReference type="EMBL" id="PPCN01000001">
    <property type="protein sequence ID" value="POF33752.1"/>
    <property type="molecule type" value="Genomic_DNA"/>
</dbReference>
<dbReference type="InterPro" id="IPR027417">
    <property type="entry name" value="P-loop_NTPase"/>
</dbReference>
<reference evidence="1 2" key="1">
    <citation type="submission" date="2018-01" db="EMBL/GenBank/DDBJ databases">
        <title>Genomic Encyclopedia of Archaeal and Bacterial Type Strains, Phase II (KMG-II): from individual species to whole genera.</title>
        <authorList>
            <person name="Goeker M."/>
        </authorList>
    </citation>
    <scope>NUCLEOTIDE SEQUENCE [LARGE SCALE GENOMIC DNA]</scope>
    <source>
        <strain evidence="1 2">DSM 17023</strain>
    </source>
</reference>
<comment type="caution">
    <text evidence="1">The sequence shown here is derived from an EMBL/GenBank/DDBJ whole genome shotgun (WGS) entry which is preliminary data.</text>
</comment>
<protein>
    <submittedName>
        <fullName evidence="1">Sulfotransferase family protein</fullName>
    </submittedName>
</protein>
<dbReference type="RefSeq" id="WP_103220419.1">
    <property type="nucleotide sequence ID" value="NZ_PPCN01000001.1"/>
</dbReference>
<dbReference type="AlphaFoldDB" id="A0A2S3V1A4"/>
<dbReference type="SUPFAM" id="SSF52540">
    <property type="entry name" value="P-loop containing nucleoside triphosphate hydrolases"/>
    <property type="match status" value="1"/>
</dbReference>
<sequence>MDEYQLRNFLKFAPARLGLTPRKHLFIHIPKNGGMAIREAPQLQGKLVLANRRRLKSKAYADGLKSHMEQKGANPGYEHARLRDVDLSVRRATKAFAIVRNPWSRTVSRFKFALQTREYSGVAPEFSKDEFETFLEERHQWGAEPYFWHRAVGGWYPQEDYVLDERNEVAVDVLRQERLGVELKDYLNFESELERRNISKASRADYRDIYNPRTIRIVADWYAADIDRFGFDFDTPASKNTYFSDT</sequence>
<dbReference type="Gene3D" id="3.40.50.300">
    <property type="entry name" value="P-loop containing nucleotide triphosphate hydrolases"/>
    <property type="match status" value="1"/>
</dbReference>
<keyword evidence="1" id="KW-0808">Transferase</keyword>
<organism evidence="1 2">
    <name type="scientific">Roseibium marinum</name>
    <dbReference type="NCBI Taxonomy" id="281252"/>
    <lineage>
        <taxon>Bacteria</taxon>
        <taxon>Pseudomonadati</taxon>
        <taxon>Pseudomonadota</taxon>
        <taxon>Alphaproteobacteria</taxon>
        <taxon>Hyphomicrobiales</taxon>
        <taxon>Stappiaceae</taxon>
        <taxon>Roseibium</taxon>
    </lineage>
</organism>
<accession>A0A2S3V1A4</accession>
<name>A0A2S3V1A4_9HYPH</name>
<keyword evidence="2" id="KW-1185">Reference proteome</keyword>
<proteinExistence type="predicted"/>
<dbReference type="GO" id="GO:0016740">
    <property type="term" value="F:transferase activity"/>
    <property type="evidence" value="ECO:0007669"/>
    <property type="project" value="UniProtKB-KW"/>
</dbReference>
<evidence type="ECO:0000313" key="1">
    <source>
        <dbReference type="EMBL" id="POF33752.1"/>
    </source>
</evidence>
<dbReference type="Proteomes" id="UP000236959">
    <property type="component" value="Unassembled WGS sequence"/>
</dbReference>